<dbReference type="AlphaFoldDB" id="A0A4Q0T5I4"/>
<dbReference type="OrthoDB" id="581516at2"/>
<keyword evidence="3" id="KW-1185">Reference proteome</keyword>
<dbReference type="Proteomes" id="UP000289437">
    <property type="component" value="Unassembled WGS sequence"/>
</dbReference>
<dbReference type="PANTHER" id="PTHR38463:SF1">
    <property type="entry name" value="STRESS RESPONSE PROTEIN YSNF"/>
    <property type="match status" value="1"/>
</dbReference>
<dbReference type="RefSeq" id="WP_128912237.1">
    <property type="nucleotide sequence ID" value="NZ_RDSM01000001.1"/>
</dbReference>
<dbReference type="Pfam" id="PF09557">
    <property type="entry name" value="DUF2382"/>
    <property type="match status" value="1"/>
</dbReference>
<accession>A0A4Q0T5I4</accession>
<name>A0A4Q0T5I4_9BACT</name>
<evidence type="ECO:0000313" key="2">
    <source>
        <dbReference type="EMBL" id="RXH58202.1"/>
    </source>
</evidence>
<comment type="caution">
    <text evidence="2">The sequence shown here is derived from an EMBL/GenBank/DDBJ whole genome shotgun (WGS) entry which is preliminary data.</text>
</comment>
<evidence type="ECO:0000313" key="3">
    <source>
        <dbReference type="Proteomes" id="UP000289437"/>
    </source>
</evidence>
<gene>
    <name evidence="2" type="ORF">GRAN_1512</name>
</gene>
<dbReference type="EMBL" id="RDSM01000001">
    <property type="protein sequence ID" value="RXH58202.1"/>
    <property type="molecule type" value="Genomic_DNA"/>
</dbReference>
<proteinExistence type="predicted"/>
<reference evidence="2 3" key="1">
    <citation type="submission" date="2018-11" db="EMBL/GenBank/DDBJ databases">
        <authorList>
            <person name="Mardanov A.V."/>
            <person name="Ravin N.V."/>
            <person name="Dedysh S.N."/>
        </authorList>
    </citation>
    <scope>NUCLEOTIDE SEQUENCE [LARGE SCALE GENOMIC DNA]</scope>
    <source>
        <strain evidence="2 3">AF10</strain>
    </source>
</reference>
<organism evidence="2 3">
    <name type="scientific">Granulicella sibirica</name>
    <dbReference type="NCBI Taxonomy" id="2479048"/>
    <lineage>
        <taxon>Bacteria</taxon>
        <taxon>Pseudomonadati</taxon>
        <taxon>Acidobacteriota</taxon>
        <taxon>Terriglobia</taxon>
        <taxon>Terriglobales</taxon>
        <taxon>Acidobacteriaceae</taxon>
        <taxon>Granulicella</taxon>
    </lineage>
</organism>
<sequence>MATTDELTHLVCLFHHHDQAAAATEDLYKQGIPPTSIAVICNEGPEHAAGSALDEFGVPARDRQHLLEGIRNGGVVVAVSAVEGHVSAVEKIFGSHKATKIDDAVMTPKAAELPVVAEGETAIPIVEEDLEVGKRTVDQGGVRVYRRVIEIPVEQSVNLREEHVVIERNAVDRPVKDADLALQGNQVFELTETAEEAVVGKTAHVVEEVVVGKTASERTEHIHDTVRHTEVEIEEIQRESELRTPVKTN</sequence>
<dbReference type="InterPro" id="IPR019060">
    <property type="entry name" value="DUF2382"/>
</dbReference>
<reference evidence="3" key="2">
    <citation type="submission" date="2019-02" db="EMBL/GenBank/DDBJ databases">
        <title>Granulicella sibirica sp. nov., a psychrotolerant acidobacterium isolated from an organic soil layer in forested tundra, West Siberia.</title>
        <authorList>
            <person name="Oshkin I.Y."/>
            <person name="Kulichevskaya I.S."/>
            <person name="Rijpstra W.I.C."/>
            <person name="Sinninghe Damste J.S."/>
            <person name="Rakitin A.L."/>
            <person name="Ravin N.V."/>
            <person name="Dedysh S.N."/>
        </authorList>
    </citation>
    <scope>NUCLEOTIDE SEQUENCE [LARGE SCALE GENOMIC DNA]</scope>
    <source>
        <strain evidence="3">AF10</strain>
    </source>
</reference>
<dbReference type="InterPro" id="IPR052967">
    <property type="entry name" value="Stress_Response_Assoc"/>
</dbReference>
<dbReference type="PANTHER" id="PTHR38463">
    <property type="entry name" value="STRESS RESPONSE PROTEIN YSNF"/>
    <property type="match status" value="1"/>
</dbReference>
<feature type="domain" description="DUF2382" evidence="1">
    <location>
        <begin position="123"/>
        <end position="233"/>
    </location>
</feature>
<evidence type="ECO:0000259" key="1">
    <source>
        <dbReference type="Pfam" id="PF09557"/>
    </source>
</evidence>
<protein>
    <recommendedName>
        <fullName evidence="1">DUF2382 domain-containing protein</fullName>
    </recommendedName>
</protein>